<dbReference type="InterPro" id="IPR012166">
    <property type="entry name" value="Uncharacterised_RocB"/>
</dbReference>
<name>A0A8A0RJ17_9FIRM</name>
<reference evidence="1" key="1">
    <citation type="submission" date="2020-07" db="EMBL/GenBank/DDBJ databases">
        <title>Koleobacter methoxysyntrophicus gen. nov., sp. nov., a novel anaerobic bacterium isolated from deep subsurface oil field and proposal of Koleobacterales ord. nov. in the phylum Firmicutes.</title>
        <authorList>
            <person name="Sakamoto S."/>
            <person name="Tamaki H."/>
        </authorList>
    </citation>
    <scope>NUCLEOTIDE SEQUENCE</scope>
    <source>
        <strain evidence="1">NRmbB1</strain>
    </source>
</reference>
<sequence length="555" mass="62881">MLEGIREKMEKYTIELVNIPSVVGSEGECEIAEYIYSKLSGSPYFRENPGDIYYHEIEGDPFGRKSVIALVRGRKGGFSRKTVVLLGHIDTVGVEDYGDLKGLSTDPEGLIEGLKQKELSREVEEDIQSGEWVFGRGIFDMKAGVAANMALIEEVGRRAEELEGNLVFLGVPDEEGNSAGMLSALKALREMKQKLDLEYMAVIDTDYMAPRYEGDEEKYIYIGTVGKLLPCFYVVGKETHVGQAFEGLDPNMLASELLMEIDLSEDLCDIVDGESTVPPISLKQQDLKEGYSVQTARSASLYFNYATHSQQPDEVLDRLVSKAERAFARVIKRLNQNYRVYCQNSGIPYRELPWKPRVMTYRQLYDRVKQRLGNRLDKHIEDIKRQLLKDPEIDDRALSLRLVQEVVTLNPDKDPVIVVYFSPPYYPHIYVKGDTEKEKRLLDAVSKAVDAVKDRCPYRISTRRFYPYISDLSYCSITDDSKAIDSLIDNMPAWPDKYSLPIEDIRGLNAPVVNIGPFGKDAHKLTERLHKPYSFTFMPELLLLTATGILEGGSR</sequence>
<evidence type="ECO:0000313" key="2">
    <source>
        <dbReference type="Proteomes" id="UP000662904"/>
    </source>
</evidence>
<dbReference type="KEGG" id="kme:H0A61_00605"/>
<keyword evidence="2" id="KW-1185">Reference proteome</keyword>
<protein>
    <submittedName>
        <fullName evidence="1">Protein RocB</fullName>
    </submittedName>
</protein>
<gene>
    <name evidence="1" type="primary">rocB_3</name>
    <name evidence="1" type="ORF">H0A61_00605</name>
</gene>
<proteinExistence type="predicted"/>
<dbReference type="InterPro" id="IPR050072">
    <property type="entry name" value="Peptidase_M20A"/>
</dbReference>
<dbReference type="RefSeq" id="WP_206708505.1">
    <property type="nucleotide sequence ID" value="NZ_CP059066.1"/>
</dbReference>
<dbReference type="Gene3D" id="3.40.630.10">
    <property type="entry name" value="Zn peptidases"/>
    <property type="match status" value="1"/>
</dbReference>
<dbReference type="SUPFAM" id="SSF53187">
    <property type="entry name" value="Zn-dependent exopeptidases"/>
    <property type="match status" value="1"/>
</dbReference>
<dbReference type="GO" id="GO:0016787">
    <property type="term" value="F:hydrolase activity"/>
    <property type="evidence" value="ECO:0007669"/>
    <property type="project" value="InterPro"/>
</dbReference>
<dbReference type="EMBL" id="CP059066">
    <property type="protein sequence ID" value="QSQ08285.1"/>
    <property type="molecule type" value="Genomic_DNA"/>
</dbReference>
<dbReference type="Pfam" id="PF01546">
    <property type="entry name" value="Peptidase_M20"/>
    <property type="match status" value="1"/>
</dbReference>
<organism evidence="1 2">
    <name type="scientific">Koleobacter methoxysyntrophicus</name>
    <dbReference type="NCBI Taxonomy" id="2751313"/>
    <lineage>
        <taxon>Bacteria</taxon>
        <taxon>Bacillati</taxon>
        <taxon>Bacillota</taxon>
        <taxon>Clostridia</taxon>
        <taxon>Koleobacterales</taxon>
        <taxon>Koleobacteraceae</taxon>
        <taxon>Koleobacter</taxon>
    </lineage>
</organism>
<dbReference type="AlphaFoldDB" id="A0A8A0RJ17"/>
<dbReference type="PANTHER" id="PTHR43808">
    <property type="entry name" value="ACETYLORNITHINE DEACETYLASE"/>
    <property type="match status" value="1"/>
</dbReference>
<accession>A0A8A0RJ17</accession>
<dbReference type="PIRSF" id="PIRSF010386">
    <property type="entry name" value="RocB"/>
    <property type="match status" value="1"/>
</dbReference>
<dbReference type="InterPro" id="IPR002933">
    <property type="entry name" value="Peptidase_M20"/>
</dbReference>
<dbReference type="Proteomes" id="UP000662904">
    <property type="component" value="Chromosome"/>
</dbReference>
<evidence type="ECO:0000313" key="1">
    <source>
        <dbReference type="EMBL" id="QSQ08285.1"/>
    </source>
</evidence>
<dbReference type="PANTHER" id="PTHR43808:SF27">
    <property type="entry name" value="PROTEIN ROCB"/>
    <property type="match status" value="1"/>
</dbReference>